<dbReference type="GO" id="GO:0005886">
    <property type="term" value="C:plasma membrane"/>
    <property type="evidence" value="ECO:0007669"/>
    <property type="project" value="UniProtKB-SubCell"/>
</dbReference>
<evidence type="ECO:0000256" key="3">
    <source>
        <dbReference type="ARBA" id="ARBA00022618"/>
    </source>
</evidence>
<keyword evidence="7" id="KW-0131">Cell cycle</keyword>
<keyword evidence="5" id="KW-1133">Transmembrane helix</keyword>
<evidence type="ECO:0000313" key="8">
    <source>
        <dbReference type="EMBL" id="QEA04972.1"/>
    </source>
</evidence>
<keyword evidence="3 8" id="KW-0132">Cell division</keyword>
<name>A0A5B8RC47_9ZZZZ</name>
<dbReference type="PANTHER" id="PTHR37479:SF1">
    <property type="entry name" value="CELL DIVISION PROTEIN FTSL"/>
    <property type="match status" value="1"/>
</dbReference>
<comment type="subcellular location">
    <subcellularLocation>
        <location evidence="1">Cell membrane</location>
        <topology evidence="1">Single-pass type II membrane protein</topology>
    </subcellularLocation>
</comment>
<keyword evidence="4" id="KW-0812">Transmembrane</keyword>
<dbReference type="HAMAP" id="MF_00910">
    <property type="entry name" value="FtsL"/>
    <property type="match status" value="1"/>
</dbReference>
<dbReference type="Pfam" id="PF04999">
    <property type="entry name" value="FtsL"/>
    <property type="match status" value="1"/>
</dbReference>
<accession>A0A5B8RC47</accession>
<evidence type="ECO:0000256" key="7">
    <source>
        <dbReference type="ARBA" id="ARBA00023306"/>
    </source>
</evidence>
<evidence type="ECO:0000256" key="1">
    <source>
        <dbReference type="ARBA" id="ARBA00004401"/>
    </source>
</evidence>
<evidence type="ECO:0000256" key="6">
    <source>
        <dbReference type="ARBA" id="ARBA00023136"/>
    </source>
</evidence>
<sequence>MRSGWAIGVLILAVAASAVAVVYSTHESRKAFVALQELQRERDTLNVEWGRLRIEQGTVATHGRIERIARERLGMRMPERDDIVIIRATRVAGEATH</sequence>
<dbReference type="EMBL" id="MN079092">
    <property type="protein sequence ID" value="QEA04972.1"/>
    <property type="molecule type" value="Genomic_DNA"/>
</dbReference>
<keyword evidence="2" id="KW-1003">Cell membrane</keyword>
<protein>
    <submittedName>
        <fullName evidence="8">Cell division protein FtsL</fullName>
    </submittedName>
</protein>
<dbReference type="InterPro" id="IPR011922">
    <property type="entry name" value="Cell_div_FtsL"/>
</dbReference>
<dbReference type="AlphaFoldDB" id="A0A5B8RC47"/>
<dbReference type="GO" id="GO:0043093">
    <property type="term" value="P:FtsZ-dependent cytokinesis"/>
    <property type="evidence" value="ECO:0007669"/>
    <property type="project" value="TreeGrafter"/>
</dbReference>
<dbReference type="NCBIfam" id="TIGR02209">
    <property type="entry name" value="ftsL_broad"/>
    <property type="match status" value="1"/>
</dbReference>
<evidence type="ECO:0000256" key="4">
    <source>
        <dbReference type="ARBA" id="ARBA00022692"/>
    </source>
</evidence>
<evidence type="ECO:0000256" key="2">
    <source>
        <dbReference type="ARBA" id="ARBA00022475"/>
    </source>
</evidence>
<gene>
    <name evidence="8" type="primary">ftsL</name>
    <name evidence="8" type="ORF">KBTEX_01290</name>
</gene>
<reference evidence="8" key="1">
    <citation type="submission" date="2019-06" db="EMBL/GenBank/DDBJ databases">
        <authorList>
            <person name="Murdoch R.W."/>
            <person name="Fathepure B."/>
        </authorList>
    </citation>
    <scope>NUCLEOTIDE SEQUENCE</scope>
</reference>
<organism evidence="8">
    <name type="scientific">uncultured organism</name>
    <dbReference type="NCBI Taxonomy" id="155900"/>
    <lineage>
        <taxon>unclassified sequences</taxon>
        <taxon>environmental samples</taxon>
    </lineage>
</organism>
<keyword evidence="6" id="KW-0472">Membrane</keyword>
<evidence type="ECO:0000256" key="5">
    <source>
        <dbReference type="ARBA" id="ARBA00022989"/>
    </source>
</evidence>
<dbReference type="PANTHER" id="PTHR37479">
    <property type="entry name" value="CELL DIVISION PROTEIN FTSL"/>
    <property type="match status" value="1"/>
</dbReference>
<proteinExistence type="inferred from homology"/>